<evidence type="ECO:0000313" key="11">
    <source>
        <dbReference type="Proteomes" id="UP000256601"/>
    </source>
</evidence>
<dbReference type="VEuPathDB" id="FungiDB:YALI1_F35441g"/>
<evidence type="ECO:0008006" key="12">
    <source>
        <dbReference type="Google" id="ProtNLM"/>
    </source>
</evidence>
<dbReference type="InterPro" id="IPR014710">
    <property type="entry name" value="RmlC-like_jellyroll"/>
</dbReference>
<dbReference type="GO" id="GO:0051315">
    <property type="term" value="P:attachment of mitotic spindle microtubules to kinetochore"/>
    <property type="evidence" value="ECO:0007669"/>
    <property type="project" value="TreeGrafter"/>
</dbReference>
<feature type="compositionally biased region" description="Low complexity" evidence="5">
    <location>
        <begin position="188"/>
        <end position="205"/>
    </location>
</feature>
<evidence type="ECO:0000256" key="3">
    <source>
        <dbReference type="ARBA" id="ARBA00023125"/>
    </source>
</evidence>
<feature type="compositionally biased region" description="Basic and acidic residues" evidence="5">
    <location>
        <begin position="386"/>
        <end position="409"/>
    </location>
</feature>
<feature type="compositionally biased region" description="Low complexity" evidence="5">
    <location>
        <begin position="114"/>
        <end position="124"/>
    </location>
</feature>
<dbReference type="GO" id="GO:0000776">
    <property type="term" value="C:kinetochore"/>
    <property type="evidence" value="ECO:0007669"/>
    <property type="project" value="InterPro"/>
</dbReference>
<evidence type="ECO:0000313" key="8">
    <source>
        <dbReference type="EMBL" id="AOW07802.1"/>
    </source>
</evidence>
<sequence>MLKRERGKTPFSIGDGLTGRRTGVTVEDTGERDENGMEKIDNIYQESADEDSEEEKPLKGSHAMSDFKVQRDDSDDEQASHVSLPPQTLTRPPKTKIQAIGLNDVTQRATNQLPKQTTKQTTTPARGTTLKAPSSARRLKIVSAVPVSKVVSKPSTSSKASSFDSKPATQSSSTAPKITKVSAIKSIQPVPAQKLPAPQPKQRQPSPDDTVDSLDMSPAPYNNPYVAPPTKFVPKTFSSTKPFTATDSVFKTPARANSLYGDSPADSTPGVPTPAFKPAQFNPGTFQFGGAKDVFDIPEDEPINMGMDIDMGMDMSMDMDVHDESIGYSSPKNEIKGVRPADVFNSPNVPNSRDSRGSLFGSPDVPKPLPKPKAKSKEPKKKPAKERKPSFAEKYKPRDFSKANDDLFKPFKVPSKTVSSKTVTSKPASRVEDDSIEAMSDNDSNAMDFTSIVKHSGPGSFVNGKSSKSKDTKTHKPNTSVDSLDFDLSGTDDIGGGDYDISMGGDDDVATNGGNGSLGEDDSISSTPRHFDRSINYREISTVDDSRMDYEEDSDDDYYDQSYRMEDDGDDDDDDDDDDEYNSAVDETMNHGRGVLPSPPRSLRRHRPKRNVGRPVRYWMGEGIQYKLEKSEAGGFVPVVKSVTRLPDNEEAAERTKRKRRKAYDVDDAIAEADADANENTNDNNGVVTNWQKKKSVEVEVFNYTAEEGDPETHMETVAYSHDGCDYTDPSPEGLSVAQLFGDKKDFTQSGMVRLIGGGRKPERNSRHHLHHFYVLSGIVDVTIGEKVIRIKAGCPFIIPRGTMFALQNASETIEALLFYVRSHDTLLRYEERVAQAEMDGVNETGEGEGVQD</sequence>
<feature type="compositionally biased region" description="Low complexity" evidence="5">
    <location>
        <begin position="410"/>
        <end position="428"/>
    </location>
</feature>
<dbReference type="GO" id="GO:0051455">
    <property type="term" value="P:spindle attachment to meiosis I kinetochore"/>
    <property type="evidence" value="ECO:0007669"/>
    <property type="project" value="TreeGrafter"/>
</dbReference>
<dbReference type="Pfam" id="PF11699">
    <property type="entry name" value="CENP-C_C"/>
    <property type="match status" value="1"/>
</dbReference>
<feature type="compositionally biased region" description="Low complexity" evidence="5">
    <location>
        <begin position="141"/>
        <end position="168"/>
    </location>
</feature>
<feature type="region of interest" description="Disordered" evidence="5">
    <location>
        <begin position="1"/>
        <end position="227"/>
    </location>
</feature>
<dbReference type="Proteomes" id="UP000182444">
    <property type="component" value="Chromosome 1F"/>
</dbReference>
<feature type="region of interest" description="Disordered" evidence="5">
    <location>
        <begin position="260"/>
        <end position="608"/>
    </location>
</feature>
<feature type="compositionally biased region" description="Low complexity" evidence="5">
    <location>
        <begin position="305"/>
        <end position="318"/>
    </location>
</feature>
<feature type="domain" description="Mif2 N-terminal" evidence="7">
    <location>
        <begin position="16"/>
        <end position="160"/>
    </location>
</feature>
<dbReference type="InterPro" id="IPR025974">
    <property type="entry name" value="Mif2/CENP-C_cupin"/>
</dbReference>
<organism evidence="8 10">
    <name type="scientific">Yarrowia lipolytica</name>
    <name type="common">Candida lipolytica</name>
    <dbReference type="NCBI Taxonomy" id="4952"/>
    <lineage>
        <taxon>Eukaryota</taxon>
        <taxon>Fungi</taxon>
        <taxon>Dikarya</taxon>
        <taxon>Ascomycota</taxon>
        <taxon>Saccharomycotina</taxon>
        <taxon>Dipodascomycetes</taxon>
        <taxon>Dipodascales</taxon>
        <taxon>Dipodascales incertae sedis</taxon>
        <taxon>Yarrowia</taxon>
    </lineage>
</organism>
<feature type="compositionally biased region" description="Acidic residues" evidence="5">
    <location>
        <begin position="567"/>
        <end position="581"/>
    </location>
</feature>
<accession>A0A1D8NQ94</accession>
<protein>
    <recommendedName>
        <fullName evidence="12">Mif2/CENP-C like-domain-containing protein</fullName>
    </recommendedName>
</protein>
<evidence type="ECO:0000313" key="10">
    <source>
        <dbReference type="Proteomes" id="UP000182444"/>
    </source>
</evidence>
<dbReference type="InterPro" id="IPR028929">
    <property type="entry name" value="Mif2_N"/>
</dbReference>
<reference evidence="9 11" key="2">
    <citation type="submission" date="2018-07" db="EMBL/GenBank/DDBJ databases">
        <title>Draft Genome Assemblies for Five Robust Yarrowia lipolytica Strains Exhibiting High Lipid Production and Pentose Sugar Utilization and Sugar Alcohol Secretion from Undetoxified Lignocellulosic Biomass Hydrolysates.</title>
        <authorList>
            <consortium name="DOE Joint Genome Institute"/>
            <person name="Walker C."/>
            <person name="Ryu S."/>
            <person name="Na H."/>
            <person name="Zane M."/>
            <person name="LaButti K."/>
            <person name="Lipzen A."/>
            <person name="Haridas S."/>
            <person name="Barry K."/>
            <person name="Grigoriev I.V."/>
            <person name="Quarterman J."/>
            <person name="Slininger P."/>
            <person name="Dien B."/>
            <person name="Trinh C.T."/>
        </authorList>
    </citation>
    <scope>NUCLEOTIDE SEQUENCE [LARGE SCALE GENOMIC DNA]</scope>
    <source>
        <strain evidence="9 11">YB392</strain>
    </source>
</reference>
<dbReference type="GeneID" id="2908109"/>
<dbReference type="EMBL" id="KZ857329">
    <property type="protein sequence ID" value="RDW27596.1"/>
    <property type="molecule type" value="Genomic_DNA"/>
</dbReference>
<name>A0A1D8NQ94_YARLL</name>
<dbReference type="Pfam" id="PF15624">
    <property type="entry name" value="Mif2_N"/>
    <property type="match status" value="1"/>
</dbReference>
<feature type="compositionally biased region" description="Polar residues" evidence="5">
    <location>
        <begin position="104"/>
        <end position="113"/>
    </location>
</feature>
<feature type="compositionally biased region" description="Low complexity" evidence="5">
    <location>
        <begin position="218"/>
        <end position="227"/>
    </location>
</feature>
<proteinExistence type="inferred from homology"/>
<dbReference type="GO" id="GO:0019237">
    <property type="term" value="F:centromeric DNA binding"/>
    <property type="evidence" value="ECO:0007669"/>
    <property type="project" value="InterPro"/>
</dbReference>
<feature type="compositionally biased region" description="Acidic residues" evidence="5">
    <location>
        <begin position="550"/>
        <end position="559"/>
    </location>
</feature>
<keyword evidence="3" id="KW-0238">DNA-binding</keyword>
<comment type="similarity">
    <text evidence="2">Belongs to the CENP-C/MIF2 family.</text>
</comment>
<gene>
    <name evidence="9" type="ORF">B0I71DRAFT_128837</name>
    <name evidence="8" type="ORF">YALI1_F35441g</name>
</gene>
<evidence type="ECO:0000313" key="9">
    <source>
        <dbReference type="EMBL" id="RDW27596.1"/>
    </source>
</evidence>
<dbReference type="AlphaFoldDB" id="A0A1D8NQ94"/>
<dbReference type="InterPro" id="IPR028386">
    <property type="entry name" value="CENP-C/Mif2/cnp3"/>
</dbReference>
<dbReference type="VEuPathDB" id="FungiDB:YALI0_F27819g"/>
<feature type="domain" description="Mif2/CENP-C cupin" evidence="6">
    <location>
        <begin position="737"/>
        <end position="821"/>
    </location>
</feature>
<evidence type="ECO:0000259" key="7">
    <source>
        <dbReference type="Pfam" id="PF15624"/>
    </source>
</evidence>
<dbReference type="SUPFAM" id="SSF51182">
    <property type="entry name" value="RmlC-like cupins"/>
    <property type="match status" value="1"/>
</dbReference>
<feature type="compositionally biased region" description="Basic and acidic residues" evidence="5">
    <location>
        <begin position="32"/>
        <end position="41"/>
    </location>
</feature>
<dbReference type="Gene3D" id="2.60.120.10">
    <property type="entry name" value="Jelly Rolls"/>
    <property type="match status" value="1"/>
</dbReference>
<dbReference type="PANTHER" id="PTHR16684">
    <property type="entry name" value="CENTROMERE PROTEIN C"/>
    <property type="match status" value="1"/>
</dbReference>
<evidence type="ECO:0000256" key="1">
    <source>
        <dbReference type="ARBA" id="ARBA00004123"/>
    </source>
</evidence>
<reference evidence="8 10" key="1">
    <citation type="journal article" date="2016" name="PLoS ONE">
        <title>Sequence Assembly of Yarrowia lipolytica Strain W29/CLIB89 Shows Transposable Element Diversity.</title>
        <authorList>
            <person name="Magnan C."/>
            <person name="Yu J."/>
            <person name="Chang I."/>
            <person name="Jahn E."/>
            <person name="Kanomata Y."/>
            <person name="Wu J."/>
            <person name="Zeller M."/>
            <person name="Oakes M."/>
            <person name="Baldi P."/>
            <person name="Sandmeyer S."/>
        </authorList>
    </citation>
    <scope>NUCLEOTIDE SEQUENCE [LARGE SCALE GENOMIC DNA]</scope>
    <source>
        <strain evidence="8">CLIB89</strain>
        <strain evidence="10">CLIB89(W29)</strain>
    </source>
</reference>
<dbReference type="KEGG" id="yli:2908109"/>
<dbReference type="GO" id="GO:0005634">
    <property type="term" value="C:nucleus"/>
    <property type="evidence" value="ECO:0007669"/>
    <property type="project" value="UniProtKB-SubCell"/>
</dbReference>
<evidence type="ECO:0000259" key="6">
    <source>
        <dbReference type="Pfam" id="PF11699"/>
    </source>
</evidence>
<dbReference type="InterPro" id="IPR011051">
    <property type="entry name" value="RmlC_Cupin_sf"/>
</dbReference>
<dbReference type="GO" id="GO:0051382">
    <property type="term" value="P:kinetochore assembly"/>
    <property type="evidence" value="ECO:0007669"/>
    <property type="project" value="InterPro"/>
</dbReference>
<evidence type="ECO:0000256" key="2">
    <source>
        <dbReference type="ARBA" id="ARBA00010291"/>
    </source>
</evidence>
<dbReference type="PANTHER" id="PTHR16684:SF11">
    <property type="entry name" value="CENTROMERE PROTEIN C"/>
    <property type="match status" value="1"/>
</dbReference>
<dbReference type="Proteomes" id="UP000256601">
    <property type="component" value="Unassembled WGS sequence"/>
</dbReference>
<feature type="compositionally biased region" description="Basic residues" evidence="5">
    <location>
        <begin position="370"/>
        <end position="385"/>
    </location>
</feature>
<dbReference type="EMBL" id="CP017558">
    <property type="protein sequence ID" value="AOW07802.1"/>
    <property type="molecule type" value="Genomic_DNA"/>
</dbReference>
<keyword evidence="4" id="KW-0539">Nucleus</keyword>
<evidence type="ECO:0000256" key="4">
    <source>
        <dbReference type="ARBA" id="ARBA00023242"/>
    </source>
</evidence>
<evidence type="ECO:0000256" key="5">
    <source>
        <dbReference type="SAM" id="MobiDB-lite"/>
    </source>
</evidence>
<comment type="subcellular location">
    <subcellularLocation>
        <location evidence="1">Nucleus</location>
    </subcellularLocation>
</comment>